<dbReference type="InterPro" id="IPR004101">
    <property type="entry name" value="Mur_ligase_C"/>
</dbReference>
<dbReference type="Proteomes" id="UP000248259">
    <property type="component" value="Unassembled WGS sequence"/>
</dbReference>
<feature type="domain" description="Mur ligase C-terminal" evidence="10">
    <location>
        <begin position="339"/>
        <end position="466"/>
    </location>
</feature>
<keyword evidence="7" id="KW-0547">Nucleotide-binding</keyword>
<dbReference type="Gene3D" id="3.40.1390.10">
    <property type="entry name" value="MurE/MurF, N-terminal domain"/>
    <property type="match status" value="1"/>
</dbReference>
<dbReference type="AlphaFoldDB" id="A0A323V0M0"/>
<feature type="binding site" evidence="7">
    <location>
        <position position="468"/>
    </location>
    <ligand>
        <name>meso-2,6-diaminopimelate</name>
        <dbReference type="ChEBI" id="CHEBI:57791"/>
    </ligand>
</feature>
<comment type="PTM">
    <text evidence="7">Carboxylation is probably crucial for Mg(2+) binding and, consequently, for the gamma-phosphate positioning of ATP.</text>
</comment>
<keyword evidence="2 7" id="KW-0132">Cell division</keyword>
<feature type="binding site" evidence="7">
    <location>
        <position position="464"/>
    </location>
    <ligand>
        <name>meso-2,6-diaminopimelate</name>
        <dbReference type="ChEBI" id="CHEBI:57791"/>
    </ligand>
</feature>
<comment type="catalytic activity">
    <reaction evidence="7">
        <text>UDP-N-acetyl-alpha-D-muramoyl-L-alanyl-D-glutamate + meso-2,6-diaminopimelate + ATP = UDP-N-acetyl-alpha-D-muramoyl-L-alanyl-gamma-D-glutamyl-meso-2,6-diaminopimelate + ADP + phosphate + H(+)</text>
        <dbReference type="Rhea" id="RHEA:23676"/>
        <dbReference type="ChEBI" id="CHEBI:15378"/>
        <dbReference type="ChEBI" id="CHEBI:30616"/>
        <dbReference type="ChEBI" id="CHEBI:43474"/>
        <dbReference type="ChEBI" id="CHEBI:57791"/>
        <dbReference type="ChEBI" id="CHEBI:83900"/>
        <dbReference type="ChEBI" id="CHEBI:83905"/>
        <dbReference type="ChEBI" id="CHEBI:456216"/>
        <dbReference type="EC" id="6.3.2.13"/>
    </reaction>
</comment>
<dbReference type="GO" id="GO:0071555">
    <property type="term" value="P:cell wall organization"/>
    <property type="evidence" value="ECO:0007669"/>
    <property type="project" value="UniProtKB-KW"/>
</dbReference>
<dbReference type="UniPathway" id="UPA00219"/>
<dbReference type="EMBL" id="QKOE01000001">
    <property type="protein sequence ID" value="PZA18325.1"/>
    <property type="molecule type" value="Genomic_DNA"/>
</dbReference>
<comment type="caution">
    <text evidence="7">Lacks conserved residue(s) required for the propagation of feature annotation.</text>
</comment>
<feature type="binding site" evidence="7">
    <location>
        <position position="178"/>
    </location>
    <ligand>
        <name>UDP-N-acetyl-alpha-D-muramoyl-L-alanyl-D-glutamate</name>
        <dbReference type="ChEBI" id="CHEBI:83900"/>
    </ligand>
</feature>
<evidence type="ECO:0000313" key="13">
    <source>
        <dbReference type="Proteomes" id="UP000248259"/>
    </source>
</evidence>
<comment type="subcellular location">
    <subcellularLocation>
        <location evidence="7 8">Cytoplasm</location>
    </subcellularLocation>
</comment>
<dbReference type="PANTHER" id="PTHR23135:SF4">
    <property type="entry name" value="UDP-N-ACETYLMURAMOYL-L-ALANYL-D-GLUTAMATE--2,6-DIAMINOPIMELATE LIGASE MURE HOMOLOG, CHLOROPLASTIC"/>
    <property type="match status" value="1"/>
</dbReference>
<evidence type="ECO:0000256" key="4">
    <source>
        <dbReference type="ARBA" id="ARBA00022984"/>
    </source>
</evidence>
<evidence type="ECO:0000256" key="7">
    <source>
        <dbReference type="HAMAP-Rule" id="MF_00208"/>
    </source>
</evidence>
<keyword evidence="13" id="KW-1185">Reference proteome</keyword>
<dbReference type="SUPFAM" id="SSF53623">
    <property type="entry name" value="MurD-like peptide ligases, catalytic domain"/>
    <property type="match status" value="1"/>
</dbReference>
<dbReference type="InterPro" id="IPR035911">
    <property type="entry name" value="MurE/MurF_N"/>
</dbReference>
<dbReference type="InterPro" id="IPR013221">
    <property type="entry name" value="Mur_ligase_cen"/>
</dbReference>
<feature type="binding site" evidence="7">
    <location>
        <begin position="151"/>
        <end position="152"/>
    </location>
    <ligand>
        <name>UDP-N-acetyl-alpha-D-muramoyl-L-alanyl-D-glutamate</name>
        <dbReference type="ChEBI" id="CHEBI:83900"/>
    </ligand>
</feature>
<feature type="binding site" evidence="7">
    <location>
        <position position="186"/>
    </location>
    <ligand>
        <name>UDP-N-acetyl-alpha-D-muramoyl-L-alanyl-D-glutamate</name>
        <dbReference type="ChEBI" id="CHEBI:83900"/>
    </ligand>
</feature>
<feature type="binding site" evidence="7">
    <location>
        <position position="184"/>
    </location>
    <ligand>
        <name>UDP-N-acetyl-alpha-D-muramoyl-L-alanyl-D-glutamate</name>
        <dbReference type="ChEBI" id="CHEBI:83900"/>
    </ligand>
</feature>
<accession>A0A323V0M0</accession>
<evidence type="ECO:0000259" key="11">
    <source>
        <dbReference type="Pfam" id="PF08245"/>
    </source>
</evidence>
<evidence type="ECO:0000256" key="5">
    <source>
        <dbReference type="ARBA" id="ARBA00023306"/>
    </source>
</evidence>
<feature type="binding site" evidence="7">
    <location>
        <begin position="415"/>
        <end position="418"/>
    </location>
    <ligand>
        <name>meso-2,6-diaminopimelate</name>
        <dbReference type="ChEBI" id="CHEBI:57791"/>
    </ligand>
</feature>
<keyword evidence="7" id="KW-0460">Magnesium</keyword>
<keyword evidence="7 12" id="KW-0436">Ligase</keyword>
<organism evidence="12 13">
    <name type="scientific">Parazoarcus communis SWub3 = DSM 12120</name>
    <dbReference type="NCBI Taxonomy" id="1121029"/>
    <lineage>
        <taxon>Bacteria</taxon>
        <taxon>Pseudomonadati</taxon>
        <taxon>Pseudomonadota</taxon>
        <taxon>Betaproteobacteria</taxon>
        <taxon>Rhodocyclales</taxon>
        <taxon>Zoogloeaceae</taxon>
        <taxon>Parazoarcus</taxon>
    </lineage>
</organism>
<evidence type="ECO:0000256" key="6">
    <source>
        <dbReference type="ARBA" id="ARBA00023316"/>
    </source>
</evidence>
<dbReference type="InterPro" id="IPR036565">
    <property type="entry name" value="Mur-like_cat_sf"/>
</dbReference>
<dbReference type="PANTHER" id="PTHR23135">
    <property type="entry name" value="MUR LIGASE FAMILY MEMBER"/>
    <property type="match status" value="1"/>
</dbReference>
<dbReference type="GO" id="GO:0009252">
    <property type="term" value="P:peptidoglycan biosynthetic process"/>
    <property type="evidence" value="ECO:0007669"/>
    <property type="project" value="UniProtKB-UniRule"/>
</dbReference>
<dbReference type="InterPro" id="IPR036615">
    <property type="entry name" value="Mur_ligase_C_dom_sf"/>
</dbReference>
<evidence type="ECO:0000256" key="1">
    <source>
        <dbReference type="ARBA" id="ARBA00005898"/>
    </source>
</evidence>
<comment type="function">
    <text evidence="7">Catalyzes the addition of meso-diaminopimelic acid to the nucleotide precursor UDP-N-acetylmuramoyl-L-alanyl-D-glutamate (UMAG) in the biosynthesis of bacterial cell-wall peptidoglycan.</text>
</comment>
<evidence type="ECO:0000256" key="3">
    <source>
        <dbReference type="ARBA" id="ARBA00022960"/>
    </source>
</evidence>
<dbReference type="Pfam" id="PF02875">
    <property type="entry name" value="Mur_ligase_C"/>
    <property type="match status" value="1"/>
</dbReference>
<feature type="short sequence motif" description="Meso-diaminopimelate recognition motif" evidence="7">
    <location>
        <begin position="415"/>
        <end position="418"/>
    </location>
</feature>
<sequence>MNLEAQALLGRLSALGVVPTGITADSRRVGGGDVFAAWPGYATDGRRYIDGAIAQGAAAVLYEGGDGFRVAAGPVPVLEVDGLKALAGHLAHEIYQRPSADLWMAGVTGTNGKTTVSQWLARALAELGDRCGIVGTLGVGFPDQLAAGTNTTPDVLDLHRALASFRAEGARAAAMEVSSIGLDQGRVNGVCFDVAIFTNLTRDHLDYHRTMDAYAAAKARLFDLPGIGAMVINLDDAFGLTQARRLVAEGRRVIGYTCVASNADAVPGAQILVGDRLQASPAGLRFVVSWQGQARDLQVRMVASFNVSNLLAVIAALLSRAIGLDDILHVVSRLTPPEGRMQLVGGVCEPLAVIDYAHSPDALAKVLEAVRGTVSTRGGKLVCVFGCGGDRDPGKRPMMGEVARQLADRVIITSDNPRSEDPRLIIEQVAAGAGASADCIIDRAEAIGIAIGEAGADDVVVIAGKGHEPYQEVGGRLLPFSDLDQARKALADWNRRNTAC</sequence>
<dbReference type="GO" id="GO:0005524">
    <property type="term" value="F:ATP binding"/>
    <property type="evidence" value="ECO:0007669"/>
    <property type="project" value="UniProtKB-UniRule"/>
</dbReference>
<dbReference type="RefSeq" id="WP_110522626.1">
    <property type="nucleotide sequence ID" value="NZ_QKOE01000001.1"/>
</dbReference>
<keyword evidence="3 7" id="KW-0133">Cell shape</keyword>
<dbReference type="GO" id="GO:0051301">
    <property type="term" value="P:cell division"/>
    <property type="evidence" value="ECO:0007669"/>
    <property type="project" value="UniProtKB-KW"/>
</dbReference>
<evidence type="ECO:0000259" key="9">
    <source>
        <dbReference type="Pfam" id="PF01225"/>
    </source>
</evidence>
<dbReference type="NCBIfam" id="TIGR01085">
    <property type="entry name" value="murE"/>
    <property type="match status" value="1"/>
</dbReference>
<reference evidence="12 13" key="1">
    <citation type="submission" date="2018-06" db="EMBL/GenBank/DDBJ databases">
        <title>Azoarcus communis strain SWub3 genome.</title>
        <authorList>
            <person name="Zorraquino Salvo V."/>
            <person name="Toubiana D."/>
            <person name="Blumwald E."/>
        </authorList>
    </citation>
    <scope>NUCLEOTIDE SEQUENCE [LARGE SCALE GENOMIC DNA]</scope>
    <source>
        <strain evidence="12 13">SWub3</strain>
    </source>
</reference>
<evidence type="ECO:0000256" key="2">
    <source>
        <dbReference type="ARBA" id="ARBA00022618"/>
    </source>
</evidence>
<dbReference type="OrthoDB" id="9800958at2"/>
<dbReference type="HAMAP" id="MF_00208">
    <property type="entry name" value="MurE"/>
    <property type="match status" value="1"/>
</dbReference>
<feature type="modified residue" description="N6-carboxylysine" evidence="7">
    <location>
        <position position="218"/>
    </location>
</feature>
<keyword evidence="7" id="KW-0963">Cytoplasm</keyword>
<comment type="caution">
    <text evidence="12">The sequence shown here is derived from an EMBL/GenBank/DDBJ whole genome shotgun (WGS) entry which is preliminary data.</text>
</comment>
<keyword evidence="5 7" id="KW-0131">Cell cycle</keyword>
<evidence type="ECO:0000259" key="10">
    <source>
        <dbReference type="Pfam" id="PF02875"/>
    </source>
</evidence>
<dbReference type="GO" id="GO:0005737">
    <property type="term" value="C:cytoplasm"/>
    <property type="evidence" value="ECO:0007669"/>
    <property type="project" value="UniProtKB-SubCell"/>
</dbReference>
<feature type="domain" description="Mur ligase central" evidence="11">
    <location>
        <begin position="107"/>
        <end position="316"/>
    </location>
</feature>
<dbReference type="Gene3D" id="3.90.190.20">
    <property type="entry name" value="Mur ligase, C-terminal domain"/>
    <property type="match status" value="1"/>
</dbReference>
<dbReference type="SUPFAM" id="SSF63418">
    <property type="entry name" value="MurE/MurF N-terminal domain"/>
    <property type="match status" value="1"/>
</dbReference>
<dbReference type="SUPFAM" id="SSF53244">
    <property type="entry name" value="MurD-like peptide ligases, peptide-binding domain"/>
    <property type="match status" value="1"/>
</dbReference>
<dbReference type="GO" id="GO:0008360">
    <property type="term" value="P:regulation of cell shape"/>
    <property type="evidence" value="ECO:0007669"/>
    <property type="project" value="UniProtKB-KW"/>
</dbReference>
<feature type="binding site" evidence="7">
    <location>
        <position position="391"/>
    </location>
    <ligand>
        <name>meso-2,6-diaminopimelate</name>
        <dbReference type="ChEBI" id="CHEBI:57791"/>
    </ligand>
</feature>
<keyword evidence="4 7" id="KW-0573">Peptidoglycan synthesis</keyword>
<keyword evidence="7" id="KW-0067">ATP-binding</keyword>
<comment type="similarity">
    <text evidence="1 7">Belongs to the MurCDEF family. MurE subfamily.</text>
</comment>
<feature type="binding site" evidence="7">
    <location>
        <position position="26"/>
    </location>
    <ligand>
        <name>UDP-N-acetyl-alpha-D-muramoyl-L-alanyl-D-glutamate</name>
        <dbReference type="ChEBI" id="CHEBI:83900"/>
    </ligand>
</feature>
<dbReference type="NCBIfam" id="NF001126">
    <property type="entry name" value="PRK00139.1-4"/>
    <property type="match status" value="1"/>
</dbReference>
<dbReference type="InterPro" id="IPR005761">
    <property type="entry name" value="UDP-N-AcMur-Glu-dNH2Pim_ligase"/>
</dbReference>
<comment type="cofactor">
    <cofactor evidence="7">
        <name>Mg(2+)</name>
        <dbReference type="ChEBI" id="CHEBI:18420"/>
    </cofactor>
</comment>
<dbReference type="EC" id="6.3.2.13" evidence="7"/>
<comment type="pathway">
    <text evidence="7 8">Cell wall biogenesis; peptidoglycan biosynthesis.</text>
</comment>
<dbReference type="Gene3D" id="3.40.1190.10">
    <property type="entry name" value="Mur-like, catalytic domain"/>
    <property type="match status" value="1"/>
</dbReference>
<gene>
    <name evidence="7" type="primary">murE</name>
    <name evidence="12" type="ORF">DNK49_01995</name>
</gene>
<feature type="binding site" evidence="7">
    <location>
        <position position="150"/>
    </location>
    <ligand>
        <name>UDP-N-acetyl-alpha-D-muramoyl-L-alanyl-D-glutamate</name>
        <dbReference type="ChEBI" id="CHEBI:83900"/>
    </ligand>
</feature>
<dbReference type="InterPro" id="IPR000713">
    <property type="entry name" value="Mur_ligase_N"/>
</dbReference>
<keyword evidence="6 7" id="KW-0961">Cell wall biogenesis/degradation</keyword>
<proteinExistence type="inferred from homology"/>
<dbReference type="GO" id="GO:0000287">
    <property type="term" value="F:magnesium ion binding"/>
    <property type="evidence" value="ECO:0007669"/>
    <property type="project" value="UniProtKB-UniRule"/>
</dbReference>
<dbReference type="Pfam" id="PF01225">
    <property type="entry name" value="Mur_ligase"/>
    <property type="match status" value="1"/>
</dbReference>
<dbReference type="Pfam" id="PF08245">
    <property type="entry name" value="Mur_ligase_M"/>
    <property type="match status" value="1"/>
</dbReference>
<name>A0A323V0M0_9RHOO</name>
<dbReference type="GO" id="GO:0008765">
    <property type="term" value="F:UDP-N-acetylmuramoylalanyl-D-glutamate-2,6-diaminopimelate ligase activity"/>
    <property type="evidence" value="ECO:0007669"/>
    <property type="project" value="UniProtKB-UniRule"/>
</dbReference>
<evidence type="ECO:0000256" key="8">
    <source>
        <dbReference type="RuleBase" id="RU004135"/>
    </source>
</evidence>
<feature type="binding site" evidence="7">
    <location>
        <begin position="109"/>
        <end position="115"/>
    </location>
    <ligand>
        <name>ATP</name>
        <dbReference type="ChEBI" id="CHEBI:30616"/>
    </ligand>
</feature>
<evidence type="ECO:0000313" key="12">
    <source>
        <dbReference type="EMBL" id="PZA18325.1"/>
    </source>
</evidence>
<protein>
    <recommendedName>
        <fullName evidence="7">UDP-N-acetylmuramoyl-L-alanyl-D-glutamate--2,6-diaminopimelate ligase</fullName>
        <ecNumber evidence="7">6.3.2.13</ecNumber>
    </recommendedName>
    <alternativeName>
        <fullName evidence="7">Meso-A2pm-adding enzyme</fullName>
    </alternativeName>
    <alternativeName>
        <fullName evidence="7">Meso-diaminopimelate-adding enzyme</fullName>
    </alternativeName>
    <alternativeName>
        <fullName evidence="7">UDP-MurNAc-L-Ala-D-Glu:meso-diaminopimelate ligase</fullName>
    </alternativeName>
    <alternativeName>
        <fullName evidence="7">UDP-MurNAc-tripeptide synthetase</fullName>
    </alternativeName>
    <alternativeName>
        <fullName evidence="7">UDP-N-acetylmuramyl-tripeptide synthetase</fullName>
    </alternativeName>
</protein>
<feature type="domain" description="Mur ligase N-terminal catalytic" evidence="9">
    <location>
        <begin position="20"/>
        <end position="92"/>
    </location>
</feature>